<keyword evidence="1" id="KW-0147">Chitin-binding</keyword>
<feature type="domain" description="Chitin-binding type-2" evidence="6">
    <location>
        <begin position="134"/>
        <end position="187"/>
    </location>
</feature>
<dbReference type="InterPro" id="IPR036508">
    <property type="entry name" value="Chitin-bd_dom_sf"/>
</dbReference>
<dbReference type="Gene3D" id="2.170.140.10">
    <property type="entry name" value="Chitin binding domain"/>
    <property type="match status" value="3"/>
</dbReference>
<evidence type="ECO:0000256" key="2">
    <source>
        <dbReference type="ARBA" id="ARBA00022729"/>
    </source>
</evidence>
<keyword evidence="2" id="KW-0732">Signal</keyword>
<keyword evidence="5" id="KW-0325">Glycoprotein</keyword>
<dbReference type="AlphaFoldDB" id="A0A146LHP9"/>
<feature type="non-terminal residue" evidence="7">
    <location>
        <position position="379"/>
    </location>
</feature>
<dbReference type="PANTHER" id="PTHR23301:SF98">
    <property type="entry name" value="CHITIN-BINDING TYPE-2 DOMAIN-CONTAINING PROTEIN-RELATED"/>
    <property type="match status" value="1"/>
</dbReference>
<feature type="non-terminal residue" evidence="7">
    <location>
        <position position="1"/>
    </location>
</feature>
<evidence type="ECO:0000313" key="7">
    <source>
        <dbReference type="EMBL" id="JAQ07664.1"/>
    </source>
</evidence>
<feature type="domain" description="Chitin-binding type-2" evidence="6">
    <location>
        <begin position="262"/>
        <end position="315"/>
    </location>
</feature>
<evidence type="ECO:0000256" key="1">
    <source>
        <dbReference type="ARBA" id="ARBA00022669"/>
    </source>
</evidence>
<reference evidence="7" key="1">
    <citation type="journal article" date="2016" name="Gigascience">
        <title>De novo construction of an expanded transcriptome assembly for the western tarnished plant bug, Lygus hesperus.</title>
        <authorList>
            <person name="Tassone E.E."/>
            <person name="Geib S.M."/>
            <person name="Hall B."/>
            <person name="Fabrick J.A."/>
            <person name="Brent C.S."/>
            <person name="Hull J.J."/>
        </authorList>
    </citation>
    <scope>NUCLEOTIDE SEQUENCE</scope>
</reference>
<dbReference type="InterPro" id="IPR051940">
    <property type="entry name" value="Chitin_bind-dev_reg"/>
</dbReference>
<dbReference type="GO" id="GO:0008061">
    <property type="term" value="F:chitin binding"/>
    <property type="evidence" value="ECO:0007669"/>
    <property type="project" value="UniProtKB-KW"/>
</dbReference>
<dbReference type="PROSITE" id="PS50940">
    <property type="entry name" value="CHIT_BIND_II"/>
    <property type="match status" value="3"/>
</dbReference>
<dbReference type="InterPro" id="IPR002557">
    <property type="entry name" value="Chitin-bd_dom"/>
</dbReference>
<keyword evidence="4" id="KW-1015">Disulfide bond</keyword>
<dbReference type="SMART" id="SM00494">
    <property type="entry name" value="ChtBD2"/>
    <property type="match status" value="3"/>
</dbReference>
<dbReference type="PANTHER" id="PTHR23301">
    <property type="entry name" value="CHITIN BINDING PERITROPHIN-A"/>
    <property type="match status" value="1"/>
</dbReference>
<dbReference type="Pfam" id="PF01607">
    <property type="entry name" value="CBM_14"/>
    <property type="match status" value="3"/>
</dbReference>
<dbReference type="SUPFAM" id="SSF57625">
    <property type="entry name" value="Invertebrate chitin-binding proteins"/>
    <property type="match status" value="3"/>
</dbReference>
<evidence type="ECO:0000256" key="3">
    <source>
        <dbReference type="ARBA" id="ARBA00022737"/>
    </source>
</evidence>
<organism evidence="7">
    <name type="scientific">Lygus hesperus</name>
    <name type="common">Western plant bug</name>
    <dbReference type="NCBI Taxonomy" id="30085"/>
    <lineage>
        <taxon>Eukaryota</taxon>
        <taxon>Metazoa</taxon>
        <taxon>Ecdysozoa</taxon>
        <taxon>Arthropoda</taxon>
        <taxon>Hexapoda</taxon>
        <taxon>Insecta</taxon>
        <taxon>Pterygota</taxon>
        <taxon>Neoptera</taxon>
        <taxon>Paraneoptera</taxon>
        <taxon>Hemiptera</taxon>
        <taxon>Heteroptera</taxon>
        <taxon>Panheteroptera</taxon>
        <taxon>Cimicomorpha</taxon>
        <taxon>Miridae</taxon>
        <taxon>Mirini</taxon>
        <taxon>Lygus</taxon>
    </lineage>
</organism>
<dbReference type="GO" id="GO:0005576">
    <property type="term" value="C:extracellular region"/>
    <property type="evidence" value="ECO:0007669"/>
    <property type="project" value="InterPro"/>
</dbReference>
<gene>
    <name evidence="7" type="primary">Cht3_15</name>
    <name evidence="7" type="ORF">g.18967</name>
</gene>
<feature type="domain" description="Chitin-binding type-2" evidence="6">
    <location>
        <begin position="325"/>
        <end position="379"/>
    </location>
</feature>
<protein>
    <submittedName>
        <fullName evidence="7">Putative chitinase 3</fullName>
    </submittedName>
</protein>
<name>A0A146LHP9_LYGHE</name>
<sequence>VNTEITQQSNNLEIVTTPKPILQFKPINPNNPFINLQPSGVPTQLPVTSAPEQTVKPNPININNPVINPVVSTPIGPVPVTLPTQQPHPINVNNPFINLKPLVLVPQPVPNLPVEQPRQPVSTQNAIEQTSQLRSFCAKPRGQFPSGRCNTFVNCWDHVAVEQNCPPGLVFNYAGYCDYPQNVDCHGRIFEEVFVTQPPETTSLVINQQPQVAGEQNSNNNQFLQPNLEENKINPAIPCNTPAVTEKPTIEYVPAPVDPNLKKKCLQPRGQFPSDVCNRYVECWDDSVAERECPPGLYFSEKGYCDYLYNVNCQSRTVVKEPEIHSPCPKENGTFRDANNCGKFYTCNFNVVLGEHECPTGLYYNELIGVCDYAHNVDC</sequence>
<evidence type="ECO:0000256" key="5">
    <source>
        <dbReference type="ARBA" id="ARBA00023180"/>
    </source>
</evidence>
<dbReference type="EMBL" id="GDHC01010965">
    <property type="protein sequence ID" value="JAQ07664.1"/>
    <property type="molecule type" value="Transcribed_RNA"/>
</dbReference>
<accession>A0A146LHP9</accession>
<evidence type="ECO:0000256" key="4">
    <source>
        <dbReference type="ARBA" id="ARBA00023157"/>
    </source>
</evidence>
<keyword evidence="3" id="KW-0677">Repeat</keyword>
<proteinExistence type="predicted"/>
<evidence type="ECO:0000259" key="6">
    <source>
        <dbReference type="PROSITE" id="PS50940"/>
    </source>
</evidence>